<sequence>MGVGRTKKKDDGDSIDPLEGATPVSYRSSFSTSEVSSSVPFPSRFLADQQVVQHQESDQRWRTRAWEHSENRQLSIIDPAGADSSQAQLHLRNGADRMLHHSAASSDHRTPPTLLAQDQWNVTSAPIDPRLQGTRFGGDPGPASAWVSNPGHTGFDNSSASVTPGSSPGAMLPPLRGQYSANFPAQNSDHWLSPGHRSKRVRLSPGEDRPVISARSTSAATDDNLDLSNSSGIKRGLLSLSTDPPTSFSPVSSSVFTPGSSATTEEIYGQSNAARISQSSTVQPEPRRMSVASLLSGPPGEGYAASPEAATHKQRYPQANTRDNTTTYGYDTGQPDIDVPRNDDVNAITLFSPPLSRTYFDFDGNPLSNTDGSISPARSRPVAFERGGYYAQPVPIRISKELEPLPSMLLENPVNLLYFHHFLNHTARILVPHDCDQNALRTVLPQMAVKDPNLLSLLLAFSASHRSRLLSHPEPRTRIAEWVQDVFPNLRQALASEPENITTANLTTAIMLASLEIIAPNTFEVPISWQNHLEVARQMIIGRGGLAKVSRKDKVAYFLSRWFAYLDVLGSLSGRKNDWPLSSAYWSHDSAEDEEEDLQIDCFLGFTGRFNGILARIAELAKRVEPLRIDAESNEIREQWRPDADVDGEAAALKEELERSMNGVYRGCSFHHHAPNSSISAAETGPGATVLPDNEAEDTWDALELHATNMAFHWAGLVHLNRRVLNLPSSDPTVQEAVREIVGQLYKVRRGGNAEACLVFPMFTAGVEMRWEQWEDIPLGKVKKMEELREMIAERLAALEGVGMGQVNRARILMQKVWDTGRPWETLSSGEFFG</sequence>
<dbReference type="GO" id="GO:0005634">
    <property type="term" value="C:nucleus"/>
    <property type="evidence" value="ECO:0007669"/>
    <property type="project" value="UniProtKB-SubCell"/>
</dbReference>
<feature type="compositionally biased region" description="Polar residues" evidence="3">
    <location>
        <begin position="146"/>
        <end position="166"/>
    </location>
</feature>
<feature type="region of interest" description="Disordered" evidence="3">
    <location>
        <begin position="1"/>
        <end position="39"/>
    </location>
</feature>
<feature type="compositionally biased region" description="Low complexity" evidence="3">
    <location>
        <begin position="241"/>
        <end position="263"/>
    </location>
</feature>
<dbReference type="HOGENOM" id="CLU_008109_0_0_1"/>
<feature type="compositionally biased region" description="Polar residues" evidence="3">
    <location>
        <begin position="317"/>
        <end position="329"/>
    </location>
</feature>
<feature type="region of interest" description="Disordered" evidence="3">
    <location>
        <begin position="126"/>
        <end position="341"/>
    </location>
</feature>
<feature type="compositionally biased region" description="Polar residues" evidence="3">
    <location>
        <begin position="269"/>
        <end position="283"/>
    </location>
</feature>
<keyword evidence="5" id="KW-1185">Reference proteome</keyword>
<dbReference type="GO" id="GO:0003700">
    <property type="term" value="F:DNA-binding transcription factor activity"/>
    <property type="evidence" value="ECO:0007669"/>
    <property type="project" value="TreeGrafter"/>
</dbReference>
<evidence type="ECO:0008006" key="6">
    <source>
        <dbReference type="Google" id="ProtNLM"/>
    </source>
</evidence>
<comment type="subcellular location">
    <subcellularLocation>
        <location evidence="1">Nucleus</location>
    </subcellularLocation>
</comment>
<name>R7YY97_CONA1</name>
<feature type="compositionally biased region" description="Polar residues" evidence="3">
    <location>
        <begin position="179"/>
        <end position="190"/>
    </location>
</feature>
<proteinExistence type="predicted"/>
<protein>
    <recommendedName>
        <fullName evidence="6">Transcription factor domain-containing protein</fullName>
    </recommendedName>
</protein>
<dbReference type="Pfam" id="PF11951">
    <property type="entry name" value="Fungal_trans_2"/>
    <property type="match status" value="1"/>
</dbReference>
<dbReference type="GeneID" id="19903323"/>
<feature type="compositionally biased region" description="Low complexity" evidence="3">
    <location>
        <begin position="24"/>
        <end position="39"/>
    </location>
</feature>
<evidence type="ECO:0000256" key="2">
    <source>
        <dbReference type="ARBA" id="ARBA00023242"/>
    </source>
</evidence>
<reference evidence="5" key="1">
    <citation type="submission" date="2012-06" db="EMBL/GenBank/DDBJ databases">
        <title>The genome sequence of Coniosporium apollinis CBS 100218.</title>
        <authorList>
            <consortium name="The Broad Institute Genome Sequencing Platform"/>
            <person name="Cuomo C."/>
            <person name="Gorbushina A."/>
            <person name="Noack S."/>
            <person name="Walker B."/>
            <person name="Young S.K."/>
            <person name="Zeng Q."/>
            <person name="Gargeya S."/>
            <person name="Fitzgerald M."/>
            <person name="Haas B."/>
            <person name="Abouelleil A."/>
            <person name="Alvarado L."/>
            <person name="Arachchi H.M."/>
            <person name="Berlin A.M."/>
            <person name="Chapman S.B."/>
            <person name="Goldberg J."/>
            <person name="Griggs A."/>
            <person name="Gujja S."/>
            <person name="Hansen M."/>
            <person name="Howarth C."/>
            <person name="Imamovic A."/>
            <person name="Larimer J."/>
            <person name="McCowan C."/>
            <person name="Montmayeur A."/>
            <person name="Murphy C."/>
            <person name="Neiman D."/>
            <person name="Pearson M."/>
            <person name="Priest M."/>
            <person name="Roberts A."/>
            <person name="Saif S."/>
            <person name="Shea T."/>
            <person name="Sisk P."/>
            <person name="Sykes S."/>
            <person name="Wortman J."/>
            <person name="Nusbaum C."/>
            <person name="Birren B."/>
        </authorList>
    </citation>
    <scope>NUCLEOTIDE SEQUENCE [LARGE SCALE GENOMIC DNA]</scope>
    <source>
        <strain evidence="5">CBS 100218</strain>
    </source>
</reference>
<keyword evidence="2" id="KW-0539">Nucleus</keyword>
<dbReference type="eggNOG" id="ENOG502QW7R">
    <property type="taxonomic scope" value="Eukaryota"/>
</dbReference>
<accession>R7YY97</accession>
<dbReference type="OMA" id="PISWQNH"/>
<dbReference type="EMBL" id="JH767582">
    <property type="protein sequence ID" value="EON66764.1"/>
    <property type="molecule type" value="Genomic_DNA"/>
</dbReference>
<organism evidence="4 5">
    <name type="scientific">Coniosporium apollinis (strain CBS 100218)</name>
    <name type="common">Rock-inhabiting black yeast</name>
    <dbReference type="NCBI Taxonomy" id="1168221"/>
    <lineage>
        <taxon>Eukaryota</taxon>
        <taxon>Fungi</taxon>
        <taxon>Dikarya</taxon>
        <taxon>Ascomycota</taxon>
        <taxon>Pezizomycotina</taxon>
        <taxon>Dothideomycetes</taxon>
        <taxon>Dothideomycetes incertae sedis</taxon>
        <taxon>Coniosporium</taxon>
    </lineage>
</organism>
<evidence type="ECO:0000313" key="5">
    <source>
        <dbReference type="Proteomes" id="UP000016924"/>
    </source>
</evidence>
<dbReference type="Proteomes" id="UP000016924">
    <property type="component" value="Unassembled WGS sequence"/>
</dbReference>
<dbReference type="GO" id="GO:0045944">
    <property type="term" value="P:positive regulation of transcription by RNA polymerase II"/>
    <property type="evidence" value="ECO:0007669"/>
    <property type="project" value="TreeGrafter"/>
</dbReference>
<dbReference type="PANTHER" id="PTHR37534:SF43">
    <property type="entry name" value="FINGER DOMAIN PROTEIN, PUTATIVE (AFU_ORTHOLOGUE AFUA_1G01850)-RELATED"/>
    <property type="match status" value="1"/>
</dbReference>
<dbReference type="STRING" id="1168221.R7YY97"/>
<dbReference type="RefSeq" id="XP_007782081.1">
    <property type="nucleotide sequence ID" value="XM_007783891.1"/>
</dbReference>
<evidence type="ECO:0000256" key="1">
    <source>
        <dbReference type="ARBA" id="ARBA00004123"/>
    </source>
</evidence>
<dbReference type="PANTHER" id="PTHR37534">
    <property type="entry name" value="TRANSCRIPTIONAL ACTIVATOR PROTEIN UGA3"/>
    <property type="match status" value="1"/>
</dbReference>
<dbReference type="InterPro" id="IPR021858">
    <property type="entry name" value="Fun_TF"/>
</dbReference>
<gene>
    <name evidence="4" type="ORF">W97_06012</name>
</gene>
<dbReference type="OrthoDB" id="5229455at2759"/>
<evidence type="ECO:0000256" key="3">
    <source>
        <dbReference type="SAM" id="MobiDB-lite"/>
    </source>
</evidence>
<dbReference type="GO" id="GO:0000976">
    <property type="term" value="F:transcription cis-regulatory region binding"/>
    <property type="evidence" value="ECO:0007669"/>
    <property type="project" value="TreeGrafter"/>
</dbReference>
<feature type="compositionally biased region" description="Polar residues" evidence="3">
    <location>
        <begin position="214"/>
        <end position="232"/>
    </location>
</feature>
<evidence type="ECO:0000313" key="4">
    <source>
        <dbReference type="EMBL" id="EON66764.1"/>
    </source>
</evidence>
<dbReference type="AlphaFoldDB" id="R7YY97"/>